<evidence type="ECO:0000313" key="5">
    <source>
        <dbReference type="EMBL" id="KRZ41390.1"/>
    </source>
</evidence>
<dbReference type="EMBL" id="JYDR01000005">
    <property type="protein sequence ID" value="KRY77968.1"/>
    <property type="molecule type" value="Genomic_DNA"/>
</dbReference>
<proteinExistence type="predicted"/>
<dbReference type="EMBL" id="JYDU01000392">
    <property type="protein sequence ID" value="KRX86347.1"/>
    <property type="molecule type" value="Genomic_DNA"/>
</dbReference>
<dbReference type="EMBL" id="JYDU01000392">
    <property type="protein sequence ID" value="KRX86349.1"/>
    <property type="molecule type" value="Genomic_DNA"/>
</dbReference>
<comment type="caution">
    <text evidence="3">The sequence shown here is derived from an EMBL/GenBank/DDBJ whole genome shotgun (WGS) entry which is preliminary data.</text>
</comment>
<evidence type="ECO:0000313" key="4">
    <source>
        <dbReference type="EMBL" id="KRZ26641.1"/>
    </source>
</evidence>
<keyword evidence="7" id="KW-1185">Reference proteome</keyword>
<gene>
    <name evidence="3" type="ORF">T4A_1</name>
    <name evidence="4" type="ORF">T4B_3521</name>
    <name evidence="5" type="ORF">T4C_1942</name>
    <name evidence="2" type="ORF">T4E_12182</name>
    <name evidence="1" type="ORF">T4E_7894</name>
</gene>
<dbReference type="EMBL" id="JYDV01000020">
    <property type="protein sequence ID" value="KRZ41390.1"/>
    <property type="molecule type" value="Genomic_DNA"/>
</dbReference>
<dbReference type="Proteomes" id="UP000054632">
    <property type="component" value="Unassembled WGS sequence"/>
</dbReference>
<dbReference type="Proteomes" id="UP000054805">
    <property type="component" value="Unassembled WGS sequence"/>
</dbReference>
<evidence type="ECO:0000313" key="2">
    <source>
        <dbReference type="EMBL" id="KRX86349.1"/>
    </source>
</evidence>
<evidence type="ECO:0000313" key="3">
    <source>
        <dbReference type="EMBL" id="KRY77968.1"/>
    </source>
</evidence>
<evidence type="ECO:0000313" key="6">
    <source>
        <dbReference type="Proteomes" id="UP000054632"/>
    </source>
</evidence>
<evidence type="ECO:0000313" key="7">
    <source>
        <dbReference type="Proteomes" id="UP000054805"/>
    </source>
</evidence>
<dbReference type="AlphaFoldDB" id="A0A0V1EW14"/>
<evidence type="ECO:0008006" key="8">
    <source>
        <dbReference type="Google" id="ProtNLM"/>
    </source>
</evidence>
<protein>
    <recommendedName>
        <fullName evidence="8">DUF4371 domain-containing protein</fullName>
    </recommendedName>
</protein>
<dbReference type="STRING" id="6337.A0A0V1EW14"/>
<evidence type="ECO:0000313" key="1">
    <source>
        <dbReference type="EMBL" id="KRX86347.1"/>
    </source>
</evidence>
<dbReference type="EMBL" id="JYDS01000082">
    <property type="protein sequence ID" value="KRZ26641.1"/>
    <property type="molecule type" value="Genomic_DNA"/>
</dbReference>
<name>A0A0V1EW14_TRIPS</name>
<organism evidence="3 6">
    <name type="scientific">Trichinella pseudospiralis</name>
    <name type="common">Parasitic roundworm</name>
    <dbReference type="NCBI Taxonomy" id="6337"/>
    <lineage>
        <taxon>Eukaryota</taxon>
        <taxon>Metazoa</taxon>
        <taxon>Ecdysozoa</taxon>
        <taxon>Nematoda</taxon>
        <taxon>Enoplea</taxon>
        <taxon>Dorylaimia</taxon>
        <taxon>Trichinellida</taxon>
        <taxon>Trichinellidae</taxon>
        <taxon>Trichinella</taxon>
    </lineage>
</organism>
<sequence>MTTTVCEKIADKCRRSDIGFYCIKVDDTKGHSGYEMISIVLWSVYWRKVEEHLLRIMESENMHAVALYDAILNGLESAGLDPRNIISQCSVMAGVCGGVCKR</sequence>
<reference evidence="6 7" key="1">
    <citation type="submission" date="2015-01" db="EMBL/GenBank/DDBJ databases">
        <title>Evolution of Trichinella species and genotypes.</title>
        <authorList>
            <person name="Korhonen P.K."/>
            <person name="Edoardo P."/>
            <person name="Giuseppe L.R."/>
            <person name="Gasser R.B."/>
        </authorList>
    </citation>
    <scope>NUCLEOTIDE SEQUENCE [LARGE SCALE GENOMIC DNA]</scope>
    <source>
        <strain evidence="3">ISS13</strain>
        <strain evidence="1">ISS141</strain>
        <strain evidence="5">ISS176</strain>
        <strain evidence="4">ISS588</strain>
    </source>
</reference>
<dbReference type="Proteomes" id="UP000054815">
    <property type="component" value="Unassembled WGS sequence"/>
</dbReference>
<dbReference type="Proteomes" id="UP000054826">
    <property type="component" value="Unassembled WGS sequence"/>
</dbReference>
<accession>A0A0V1EW14</accession>